<dbReference type="AlphaFoldDB" id="A0A9Q1A9I4"/>
<dbReference type="Pfam" id="PF22890">
    <property type="entry name" value="TPR_EMC2"/>
    <property type="match status" value="1"/>
</dbReference>
<dbReference type="EMBL" id="JAPFFK010000005">
    <property type="protein sequence ID" value="KAJ6762912.1"/>
    <property type="molecule type" value="Genomic_DNA"/>
</dbReference>
<comment type="subcellular location">
    <subcellularLocation>
        <location evidence="3">Endoplasmic reticulum membrane</location>
        <topology evidence="3">Peripheral membrane protein</topology>
        <orientation evidence="3">Cytoplasmic side</orientation>
    </subcellularLocation>
</comment>
<reference evidence="5" key="1">
    <citation type="submission" date="2022-11" db="EMBL/GenBank/DDBJ databases">
        <authorList>
            <person name="Hyden B.L."/>
            <person name="Feng K."/>
            <person name="Yates T."/>
            <person name="Jawdy S."/>
            <person name="Smart L.B."/>
            <person name="Muchero W."/>
        </authorList>
    </citation>
    <scope>NUCLEOTIDE SEQUENCE</scope>
    <source>
        <tissue evidence="5">Shoot tip</tissue>
    </source>
</reference>
<evidence type="ECO:0000256" key="2">
    <source>
        <dbReference type="ARBA" id="ARBA00022803"/>
    </source>
</evidence>
<dbReference type="InterPro" id="IPR039856">
    <property type="entry name" value="EMC2-like"/>
</dbReference>
<dbReference type="SUPFAM" id="SSF48452">
    <property type="entry name" value="TPR-like"/>
    <property type="match status" value="1"/>
</dbReference>
<evidence type="ECO:0000313" key="5">
    <source>
        <dbReference type="EMBL" id="KAJ6762912.1"/>
    </source>
</evidence>
<keyword evidence="3" id="KW-0256">Endoplasmic reticulum</keyword>
<dbReference type="OrthoDB" id="124397at2759"/>
<accession>A0A9Q1A9I4</accession>
<keyword evidence="1" id="KW-0677">Repeat</keyword>
<proteinExistence type="inferred from homology"/>
<name>A0A9Q1A9I4_SALPP</name>
<reference evidence="5" key="2">
    <citation type="journal article" date="2023" name="Int. J. Mol. Sci.">
        <title>De Novo Assembly and Annotation of 11 Diverse Shrub Willow (Salix) Genomes Reveals Novel Gene Organization in Sex-Linked Regions.</title>
        <authorList>
            <person name="Hyden B."/>
            <person name="Feng K."/>
            <person name="Yates T.B."/>
            <person name="Jawdy S."/>
            <person name="Cereghino C."/>
            <person name="Smart L.B."/>
            <person name="Muchero W."/>
        </authorList>
    </citation>
    <scope>NUCLEOTIDE SEQUENCE</scope>
    <source>
        <tissue evidence="5">Shoot tip</tissue>
    </source>
</reference>
<feature type="domain" description="EMC2 TPR-like" evidence="4">
    <location>
        <begin position="53"/>
        <end position="166"/>
    </location>
</feature>
<comment type="similarity">
    <text evidence="3">Belongs to the EMC2 family.</text>
</comment>
<evidence type="ECO:0000256" key="1">
    <source>
        <dbReference type="ARBA" id="ARBA00022737"/>
    </source>
</evidence>
<evidence type="ECO:0000256" key="3">
    <source>
        <dbReference type="RuleBase" id="RU367091"/>
    </source>
</evidence>
<dbReference type="InterPro" id="IPR055217">
    <property type="entry name" value="TPR_EMC2"/>
</dbReference>
<dbReference type="GO" id="GO:0072546">
    <property type="term" value="C:EMC complex"/>
    <property type="evidence" value="ECO:0007669"/>
    <property type="project" value="UniProtKB-UniRule"/>
</dbReference>
<dbReference type="Proteomes" id="UP001151532">
    <property type="component" value="Chromosome 13"/>
</dbReference>
<keyword evidence="2" id="KW-0802">TPR repeat</keyword>
<comment type="caution">
    <text evidence="5">The sequence shown here is derived from an EMBL/GenBank/DDBJ whole genome shotgun (WGS) entry which is preliminary data.</text>
</comment>
<evidence type="ECO:0000259" key="4">
    <source>
        <dbReference type="Pfam" id="PF22890"/>
    </source>
</evidence>
<comment type="function">
    <text evidence="3">Part of the endoplasmic reticulum membrane protein complex (EMC) that enables the energy-independent insertion into endoplasmic reticulum membranes of newly synthesized membrane proteins.</text>
</comment>
<comment type="subunit">
    <text evidence="3">Component of the ER membrane protein complex (EMC).</text>
</comment>
<evidence type="ECO:0000313" key="6">
    <source>
        <dbReference type="Proteomes" id="UP001151532"/>
    </source>
</evidence>
<protein>
    <recommendedName>
        <fullName evidence="3">ER membrane protein complex subunit 2</fullName>
    </recommendedName>
</protein>
<organism evidence="5 6">
    <name type="scientific">Salix purpurea</name>
    <name type="common">Purple osier willow</name>
    <dbReference type="NCBI Taxonomy" id="77065"/>
    <lineage>
        <taxon>Eukaryota</taxon>
        <taxon>Viridiplantae</taxon>
        <taxon>Streptophyta</taxon>
        <taxon>Embryophyta</taxon>
        <taxon>Tracheophyta</taxon>
        <taxon>Spermatophyta</taxon>
        <taxon>Magnoliopsida</taxon>
        <taxon>eudicotyledons</taxon>
        <taxon>Gunneridae</taxon>
        <taxon>Pentapetalae</taxon>
        <taxon>rosids</taxon>
        <taxon>fabids</taxon>
        <taxon>Malpighiales</taxon>
        <taxon>Salicaceae</taxon>
        <taxon>Saliceae</taxon>
        <taxon>Salix</taxon>
    </lineage>
</organism>
<sequence>MELGLSKNYSDCNLVEWTLYEQVAVAAMDCQSLDVAKDCVNVLQKKFPESKRVGRLEAMLLEAKGSWGEAEKAYSSLLEDNPFDQVVHKRRVALVKAQGNLSGAIDLLNKYLETFMADHDAWRELAEIYISLQMYKQAAFCYEELILSQPTVPLYHLAYADVRNLFISSILSQPAVPWIIVSSCFSK</sequence>
<dbReference type="PANTHER" id="PTHR12760">
    <property type="entry name" value="TETRATRICOPEPTIDE REPEAT PROTEIN"/>
    <property type="match status" value="1"/>
</dbReference>
<dbReference type="InterPro" id="IPR011990">
    <property type="entry name" value="TPR-like_helical_dom_sf"/>
</dbReference>
<keyword evidence="3" id="KW-0472">Membrane</keyword>
<dbReference type="Gene3D" id="1.25.40.10">
    <property type="entry name" value="Tetratricopeptide repeat domain"/>
    <property type="match status" value="1"/>
</dbReference>
<keyword evidence="6" id="KW-1185">Reference proteome</keyword>
<gene>
    <name evidence="5" type="ORF">OIU79_023619</name>
</gene>